<gene>
    <name evidence="1" type="ORF">PW52_06105</name>
</gene>
<accession>A0A0D7WBW2</accession>
<organism evidence="1 2">
    <name type="scientific">Neotamlana sedimentorum</name>
    <dbReference type="NCBI Taxonomy" id="1435349"/>
    <lineage>
        <taxon>Bacteria</taxon>
        <taxon>Pseudomonadati</taxon>
        <taxon>Bacteroidota</taxon>
        <taxon>Flavobacteriia</taxon>
        <taxon>Flavobacteriales</taxon>
        <taxon>Flavobacteriaceae</taxon>
        <taxon>Neotamlana</taxon>
    </lineage>
</organism>
<sequence length="155" mass="18345">MKTLKVIPILCLLCLSCSGQEKQENKTEPNIKPNENVQVNKEYDEYGNLIKYDSIYSYSYSSKNSLNDSLKFQFQEHFKNHSIFSDSFFDDFFKSDSLTSGLNHKNFFFDGFTNQDQQIKNMMKRMDSIQELFFKKNEPLIPVEPQQENISYKRI</sequence>
<comment type="caution">
    <text evidence="1">The sequence shown here is derived from an EMBL/GenBank/DDBJ whole genome shotgun (WGS) entry which is preliminary data.</text>
</comment>
<dbReference type="RefSeq" id="WP_044632036.1">
    <property type="nucleotide sequence ID" value="NZ_JTDW01000004.1"/>
</dbReference>
<name>A0A0D7WBW2_9FLAO</name>
<dbReference type="OrthoDB" id="1452960at2"/>
<reference evidence="1 2" key="1">
    <citation type="submission" date="2014-11" db="EMBL/GenBank/DDBJ databases">
        <title>Tamlana sedimentorum sp. nov., isolated from shallow sand sediments of the Sea of Japan.</title>
        <authorList>
            <person name="Romanenko L.A."/>
        </authorList>
    </citation>
    <scope>NUCLEOTIDE SEQUENCE [LARGE SCALE GENOMIC DNA]</scope>
    <source>
        <strain evidence="1 2">JCM 19808</strain>
    </source>
</reference>
<proteinExistence type="predicted"/>
<dbReference type="PATRIC" id="fig|1435349.4.peg.2180"/>
<dbReference type="STRING" id="1435349.PW52_06105"/>
<dbReference type="EMBL" id="JTDW01000004">
    <property type="protein sequence ID" value="KJD36173.1"/>
    <property type="molecule type" value="Genomic_DNA"/>
</dbReference>
<evidence type="ECO:0000313" key="2">
    <source>
        <dbReference type="Proteomes" id="UP000032578"/>
    </source>
</evidence>
<protein>
    <submittedName>
        <fullName evidence="1">Uncharacterized protein</fullName>
    </submittedName>
</protein>
<dbReference type="AlphaFoldDB" id="A0A0D7WBW2"/>
<dbReference type="Proteomes" id="UP000032578">
    <property type="component" value="Unassembled WGS sequence"/>
</dbReference>
<keyword evidence="2" id="KW-1185">Reference proteome</keyword>
<evidence type="ECO:0000313" key="1">
    <source>
        <dbReference type="EMBL" id="KJD36173.1"/>
    </source>
</evidence>